<proteinExistence type="inferred from homology"/>
<dbReference type="GO" id="GO:0005886">
    <property type="term" value="C:plasma membrane"/>
    <property type="evidence" value="ECO:0007669"/>
    <property type="project" value="TreeGrafter"/>
</dbReference>
<comment type="caution">
    <text evidence="10">The sequence shown here is derived from an EMBL/GenBank/DDBJ whole genome shotgun (WGS) entry which is preliminary data.</text>
</comment>
<dbReference type="NCBIfam" id="TIGR00820">
    <property type="entry name" value="zip"/>
    <property type="match status" value="1"/>
</dbReference>
<dbReference type="AlphaFoldDB" id="A0A8H7SZU0"/>
<feature type="transmembrane region" description="Helical" evidence="8">
    <location>
        <begin position="321"/>
        <end position="343"/>
    </location>
</feature>
<evidence type="ECO:0000256" key="4">
    <source>
        <dbReference type="ARBA" id="ARBA00022692"/>
    </source>
</evidence>
<keyword evidence="7 8" id="KW-0472">Membrane</keyword>
<feature type="transmembrane region" description="Helical" evidence="8">
    <location>
        <begin position="363"/>
        <end position="380"/>
    </location>
</feature>
<feature type="transmembrane region" description="Helical" evidence="8">
    <location>
        <begin position="285"/>
        <end position="309"/>
    </location>
</feature>
<dbReference type="Pfam" id="PF02535">
    <property type="entry name" value="Zip"/>
    <property type="match status" value="1"/>
</dbReference>
<evidence type="ECO:0000313" key="11">
    <source>
        <dbReference type="Proteomes" id="UP000613177"/>
    </source>
</evidence>
<dbReference type="InterPro" id="IPR004698">
    <property type="entry name" value="Zn/Fe_permease_fun/pln"/>
</dbReference>
<dbReference type="GO" id="GO:0005385">
    <property type="term" value="F:zinc ion transmembrane transporter activity"/>
    <property type="evidence" value="ECO:0007669"/>
    <property type="project" value="InterPro"/>
</dbReference>
<dbReference type="PANTHER" id="PTHR11040">
    <property type="entry name" value="ZINC/IRON TRANSPORTER"/>
    <property type="match status" value="1"/>
</dbReference>
<keyword evidence="4 8" id="KW-0812">Transmembrane</keyword>
<keyword evidence="9" id="KW-0732">Signal</keyword>
<comment type="similarity">
    <text evidence="2 8">Belongs to the ZIP transporter (TC 2.A.5) family.</text>
</comment>
<evidence type="ECO:0000313" key="10">
    <source>
        <dbReference type="EMBL" id="KAG2237468.1"/>
    </source>
</evidence>
<evidence type="ECO:0000256" key="9">
    <source>
        <dbReference type="SAM" id="SignalP"/>
    </source>
</evidence>
<name>A0A8H7SZU0_9FUNG</name>
<keyword evidence="3 8" id="KW-0813">Transport</keyword>
<evidence type="ECO:0000256" key="7">
    <source>
        <dbReference type="ARBA" id="ARBA00023136"/>
    </source>
</evidence>
<evidence type="ECO:0000256" key="6">
    <source>
        <dbReference type="ARBA" id="ARBA00023065"/>
    </source>
</evidence>
<feature type="signal peptide" evidence="9">
    <location>
        <begin position="1"/>
        <end position="22"/>
    </location>
</feature>
<keyword evidence="5 8" id="KW-1133">Transmembrane helix</keyword>
<accession>A0A8H7SZU0</accession>
<feature type="transmembrane region" description="Helical" evidence="8">
    <location>
        <begin position="255"/>
        <end position="273"/>
    </location>
</feature>
<dbReference type="EMBL" id="JAEPRE010000005">
    <property type="protein sequence ID" value="KAG2237468.1"/>
    <property type="molecule type" value="Genomic_DNA"/>
</dbReference>
<dbReference type="InterPro" id="IPR003689">
    <property type="entry name" value="ZIP"/>
</dbReference>
<evidence type="ECO:0000256" key="5">
    <source>
        <dbReference type="ARBA" id="ARBA00022989"/>
    </source>
</evidence>
<protein>
    <submittedName>
        <fullName evidence="10">Uncharacterized protein</fullName>
    </submittedName>
</protein>
<keyword evidence="6 8" id="KW-0406">Ion transport</keyword>
<gene>
    <name evidence="10" type="ORF">INT48_005501</name>
</gene>
<feature type="transmembrane region" description="Helical" evidence="8">
    <location>
        <begin position="129"/>
        <end position="155"/>
    </location>
</feature>
<evidence type="ECO:0000256" key="2">
    <source>
        <dbReference type="ARBA" id="ARBA00006939"/>
    </source>
</evidence>
<keyword evidence="11" id="KW-1185">Reference proteome</keyword>
<feature type="chain" id="PRO_5034014786" evidence="9">
    <location>
        <begin position="23"/>
        <end position="383"/>
    </location>
</feature>
<feature type="transmembrane region" description="Helical" evidence="8">
    <location>
        <begin position="88"/>
        <end position="109"/>
    </location>
</feature>
<comment type="subcellular location">
    <subcellularLocation>
        <location evidence="1 8">Membrane</location>
        <topology evidence="1 8">Multi-pass membrane protein</topology>
    </subcellularLocation>
</comment>
<evidence type="ECO:0000256" key="3">
    <source>
        <dbReference type="ARBA" id="ARBA00022448"/>
    </source>
</evidence>
<evidence type="ECO:0000256" key="1">
    <source>
        <dbReference type="ARBA" id="ARBA00004141"/>
    </source>
</evidence>
<feature type="transmembrane region" description="Helical" evidence="8">
    <location>
        <begin position="54"/>
        <end position="76"/>
    </location>
</feature>
<feature type="transmembrane region" description="Helical" evidence="8">
    <location>
        <begin position="230"/>
        <end position="249"/>
    </location>
</feature>
<dbReference type="Proteomes" id="UP000613177">
    <property type="component" value="Unassembled WGS sequence"/>
</dbReference>
<sequence>MTNYTKLILFYTTILLTNQVYAQNDDSAAAKTAVEDEDACAAIPLEDYNMGLRVGSIFIILGTSALGTYLPIILHHISPYKQGDIRDWILTVGKFFGTGVILATAFVHMLPDALENFSSPCLTQGWLSYGAFAGIFCMIASFALQLLEVVSVSHMKKMRERSRKRIEAELGNSTEYNEKHVNETESHFSKNTNVTTTNIEHHHHHIGESHGHSHSAFLEEDEAYKHIGTYILELGIIMHSILIGITLSTTANDEFTTLLIALVFHQFFEGMALGTRLNEMSYKSWIRPTAMGLLYIIMTPIGVAIGIGIHSSFNPNSYSSVLASAILDSLSAGILLYNAYVSLMSMEISHSNAFHEASTGRKVLSFMSMYIGAGLMSLIGEWA</sequence>
<reference evidence="10" key="1">
    <citation type="submission" date="2021-01" db="EMBL/GenBank/DDBJ databases">
        <title>Metabolic potential, ecology and presence of endohyphal bacteria is reflected in genomic diversity of Mucoromycotina.</title>
        <authorList>
            <person name="Muszewska A."/>
            <person name="Okrasinska A."/>
            <person name="Steczkiewicz K."/>
            <person name="Drgas O."/>
            <person name="Orlowska M."/>
            <person name="Perlinska-Lenart U."/>
            <person name="Aleksandrzak-Piekarczyk T."/>
            <person name="Szatraj K."/>
            <person name="Zielenkiewicz U."/>
            <person name="Pilsyk S."/>
            <person name="Malc E."/>
            <person name="Mieczkowski P."/>
            <person name="Kruszewska J.S."/>
            <person name="Biernat P."/>
            <person name="Pawlowska J."/>
        </authorList>
    </citation>
    <scope>NUCLEOTIDE SEQUENCE</scope>
    <source>
        <strain evidence="10">WA0000018081</strain>
    </source>
</reference>
<organism evidence="10 11">
    <name type="scientific">Thamnidium elegans</name>
    <dbReference type="NCBI Taxonomy" id="101142"/>
    <lineage>
        <taxon>Eukaryota</taxon>
        <taxon>Fungi</taxon>
        <taxon>Fungi incertae sedis</taxon>
        <taxon>Mucoromycota</taxon>
        <taxon>Mucoromycotina</taxon>
        <taxon>Mucoromycetes</taxon>
        <taxon>Mucorales</taxon>
        <taxon>Mucorineae</taxon>
        <taxon>Mucoraceae</taxon>
        <taxon>Thamnidium</taxon>
    </lineage>
</organism>
<evidence type="ECO:0000256" key="8">
    <source>
        <dbReference type="RuleBase" id="RU362088"/>
    </source>
</evidence>
<dbReference type="PANTHER" id="PTHR11040:SF44">
    <property type="entry name" value="PROTEIN ZNTC-RELATED"/>
    <property type="match status" value="1"/>
</dbReference>